<feature type="domain" description="MacB-like periplasmic core" evidence="8">
    <location>
        <begin position="503"/>
        <end position="628"/>
    </location>
</feature>
<gene>
    <name evidence="9" type="ORF">SAMN04488505_1021133</name>
</gene>
<organism evidence="9 10">
    <name type="scientific">Chitinophaga rupis</name>
    <dbReference type="NCBI Taxonomy" id="573321"/>
    <lineage>
        <taxon>Bacteria</taxon>
        <taxon>Pseudomonadati</taxon>
        <taxon>Bacteroidota</taxon>
        <taxon>Chitinophagia</taxon>
        <taxon>Chitinophagales</taxon>
        <taxon>Chitinophagaceae</taxon>
        <taxon>Chitinophaga</taxon>
    </lineage>
</organism>
<evidence type="ECO:0000256" key="4">
    <source>
        <dbReference type="ARBA" id="ARBA00022989"/>
    </source>
</evidence>
<dbReference type="InterPro" id="IPR025857">
    <property type="entry name" value="MacB_PCD"/>
</dbReference>
<sequence>MFKSFIRATFRHLWKNKTYTFLNIFGLATGIVCAAFIFLWIEDELHFDSQYPKKDQLYMILTNQTYDGKTRAFRSSPAKLAAAIKIEIPGVVNTARVSGWKSVFSVGEKAINETGCYTDAAFFEMMDLQFLEGTAKNAFRNVSSVVVTEDMAKRFFGSAANAMGKSLQMEHKESVVITGVVKNFAPNSSLQFSCMVPFNIASNQHDYYERWGANAVNTYVELSPRANLAAVSKQLSGLIRSKDPDAGAVPFLFAMNDWRLRSEFPDGVQKGGRIVYVRMFSIIAWIILLIACINFMNLATARSEKRAREVGVRKVMGAGKQLLALQFIGEAICMALVSMLIAVVFMYVLLPGFNMLVEKKLTLGLIQPAHAGFLLGIALLCGLVAGSYPSLYLSSFSPIKVLKGFKMKAGSAAYIRKGLVVFQFATSIVLIVSTIVIYQQIQHVTHRDLGYNKDHLIQAEVKGDLYKHFGAIKQALLQTGAVENAGLASSEMLYTSNNTSGFTWQGKDPQSDVLISFRDISPDLLSTWGMQIVEGRSFYDNIKSDSGNVIITASLARLMGQGSAIGKTLQLGDGVFHIVGVLKDFVYGDMYQQSDPVVFFSRTDNAEKLLIRLKPDAAPEAAIAKISAVVQQAVPGYPFDYKFVDDQFQEFFKSEQLASKLSRLFALLAIIISCLGIFGLAAYMAERRVKEIGVRKVLGASVASITTLLSKDFLQLVLLASFIAMPVGWWVMDRWLEGYAYHINISGWVFVLAGCVSLLIALITISFQSIKAAMADPVKSLRTE</sequence>
<dbReference type="InterPro" id="IPR003838">
    <property type="entry name" value="ABC3_permease_C"/>
</dbReference>
<keyword evidence="4 6" id="KW-1133">Transmembrane helix</keyword>
<feature type="transmembrane region" description="Helical" evidence="6">
    <location>
        <begin position="21"/>
        <end position="41"/>
    </location>
</feature>
<accession>A0A1H7T6W8</accession>
<dbReference type="InterPro" id="IPR050250">
    <property type="entry name" value="Macrolide_Exporter_MacB"/>
</dbReference>
<dbReference type="AlphaFoldDB" id="A0A1H7T6W8"/>
<feature type="transmembrane region" description="Helical" evidence="6">
    <location>
        <begin position="697"/>
        <end position="725"/>
    </location>
</feature>
<dbReference type="RefSeq" id="WP_089911602.1">
    <property type="nucleotide sequence ID" value="NZ_FOBB01000002.1"/>
</dbReference>
<feature type="domain" description="MacB-like periplasmic core" evidence="8">
    <location>
        <begin position="20"/>
        <end position="236"/>
    </location>
</feature>
<dbReference type="PANTHER" id="PTHR30572:SF18">
    <property type="entry name" value="ABC-TYPE MACROLIDE FAMILY EXPORT SYSTEM PERMEASE COMPONENT 2"/>
    <property type="match status" value="1"/>
</dbReference>
<feature type="domain" description="ABC3 transporter permease C-terminal" evidence="7">
    <location>
        <begin position="282"/>
        <end position="398"/>
    </location>
</feature>
<feature type="transmembrane region" description="Helical" evidence="6">
    <location>
        <begin position="745"/>
        <end position="765"/>
    </location>
</feature>
<evidence type="ECO:0000259" key="7">
    <source>
        <dbReference type="Pfam" id="PF02687"/>
    </source>
</evidence>
<evidence type="ECO:0000259" key="8">
    <source>
        <dbReference type="Pfam" id="PF12704"/>
    </source>
</evidence>
<feature type="transmembrane region" description="Helical" evidence="6">
    <location>
        <begin position="414"/>
        <end position="438"/>
    </location>
</feature>
<comment type="subcellular location">
    <subcellularLocation>
        <location evidence="1">Cell membrane</location>
        <topology evidence="1">Multi-pass membrane protein</topology>
    </subcellularLocation>
</comment>
<evidence type="ECO:0000256" key="5">
    <source>
        <dbReference type="ARBA" id="ARBA00023136"/>
    </source>
</evidence>
<feature type="domain" description="ABC3 transporter permease C-terminal" evidence="7">
    <location>
        <begin position="664"/>
        <end position="773"/>
    </location>
</feature>
<keyword evidence="5 6" id="KW-0472">Membrane</keyword>
<dbReference type="GO" id="GO:0005886">
    <property type="term" value="C:plasma membrane"/>
    <property type="evidence" value="ECO:0007669"/>
    <property type="project" value="UniProtKB-SubCell"/>
</dbReference>
<feature type="transmembrane region" description="Helical" evidence="6">
    <location>
        <begin position="370"/>
        <end position="393"/>
    </location>
</feature>
<keyword evidence="2" id="KW-1003">Cell membrane</keyword>
<dbReference type="EMBL" id="FOBB01000002">
    <property type="protein sequence ID" value="SEL79537.1"/>
    <property type="molecule type" value="Genomic_DNA"/>
</dbReference>
<evidence type="ECO:0000256" key="1">
    <source>
        <dbReference type="ARBA" id="ARBA00004651"/>
    </source>
</evidence>
<dbReference type="Pfam" id="PF02687">
    <property type="entry name" value="FtsX"/>
    <property type="match status" value="2"/>
</dbReference>
<evidence type="ECO:0000313" key="9">
    <source>
        <dbReference type="EMBL" id="SEL79537.1"/>
    </source>
</evidence>
<protein>
    <submittedName>
        <fullName evidence="9">Duplicated orphan permease</fullName>
    </submittedName>
</protein>
<dbReference type="Proteomes" id="UP000198984">
    <property type="component" value="Unassembled WGS sequence"/>
</dbReference>
<feature type="transmembrane region" description="Helical" evidence="6">
    <location>
        <begin position="279"/>
        <end position="301"/>
    </location>
</feature>
<proteinExistence type="predicted"/>
<dbReference type="OrthoDB" id="8740261at2"/>
<dbReference type="STRING" id="573321.SAMN04488505_1021133"/>
<evidence type="ECO:0000256" key="2">
    <source>
        <dbReference type="ARBA" id="ARBA00022475"/>
    </source>
</evidence>
<keyword evidence="3 6" id="KW-0812">Transmembrane</keyword>
<keyword evidence="10" id="KW-1185">Reference proteome</keyword>
<reference evidence="9 10" key="1">
    <citation type="submission" date="2016-10" db="EMBL/GenBank/DDBJ databases">
        <authorList>
            <person name="de Groot N.N."/>
        </authorList>
    </citation>
    <scope>NUCLEOTIDE SEQUENCE [LARGE SCALE GENOMIC DNA]</scope>
    <source>
        <strain evidence="9 10">DSM 21039</strain>
    </source>
</reference>
<dbReference type="GO" id="GO:0022857">
    <property type="term" value="F:transmembrane transporter activity"/>
    <property type="evidence" value="ECO:0007669"/>
    <property type="project" value="TreeGrafter"/>
</dbReference>
<evidence type="ECO:0000256" key="6">
    <source>
        <dbReference type="SAM" id="Phobius"/>
    </source>
</evidence>
<name>A0A1H7T6W8_9BACT</name>
<evidence type="ECO:0000313" key="10">
    <source>
        <dbReference type="Proteomes" id="UP000198984"/>
    </source>
</evidence>
<feature type="transmembrane region" description="Helical" evidence="6">
    <location>
        <begin position="322"/>
        <end position="350"/>
    </location>
</feature>
<feature type="transmembrane region" description="Helical" evidence="6">
    <location>
        <begin position="664"/>
        <end position="685"/>
    </location>
</feature>
<dbReference type="Pfam" id="PF12704">
    <property type="entry name" value="MacB_PCD"/>
    <property type="match status" value="2"/>
</dbReference>
<evidence type="ECO:0000256" key="3">
    <source>
        <dbReference type="ARBA" id="ARBA00022692"/>
    </source>
</evidence>
<dbReference type="PANTHER" id="PTHR30572">
    <property type="entry name" value="MEMBRANE COMPONENT OF TRANSPORTER-RELATED"/>
    <property type="match status" value="1"/>
</dbReference>